<dbReference type="AlphaFoldDB" id="A0A1W0X531"/>
<protein>
    <submittedName>
        <fullName evidence="2">Renalase</fullName>
    </submittedName>
</protein>
<sequence length="362" mass="39861">MSGNVNSMSGVLIVGAGFTGAIIAAELKRVAGDAGKLLSVTLWDKARGSGGRFTTARCPTNAKCHADVGGQYVSTTENDINKFGRFYTGLRERGLLTDMTAAVEGASPYTGEGVRDMVAPLGMSSLVKHFLATSTASFVSEREVRSIQKTPEGKLNVATISGVTEEFDAVVLTMPVPQILKLQGDFYDQKAFEELTNRNVEYSTRFTLVLFFPDRCDIGLKFGFKFVDNDDVIRYVAVDNIKRGAPRDPAALVVHTTWQFGKDHLEESKEQVEQILLDRVYQMFPELPKTDSRKIHKWRFSQVRSKEAACEGSKTPYFVLNKKPLVLCAGDGFTDSSLNGCLESSTSACRFMESEWKLSPSP</sequence>
<evidence type="ECO:0000313" key="2">
    <source>
        <dbReference type="EMBL" id="OQV22619.1"/>
    </source>
</evidence>
<dbReference type="Pfam" id="PF01593">
    <property type="entry name" value="Amino_oxidase"/>
    <property type="match status" value="1"/>
</dbReference>
<evidence type="ECO:0000259" key="1">
    <source>
        <dbReference type="Pfam" id="PF01593"/>
    </source>
</evidence>
<dbReference type="Gene3D" id="3.90.660.10">
    <property type="match status" value="1"/>
</dbReference>
<organism evidence="2 3">
    <name type="scientific">Hypsibius exemplaris</name>
    <name type="common">Freshwater tardigrade</name>
    <dbReference type="NCBI Taxonomy" id="2072580"/>
    <lineage>
        <taxon>Eukaryota</taxon>
        <taxon>Metazoa</taxon>
        <taxon>Ecdysozoa</taxon>
        <taxon>Tardigrada</taxon>
        <taxon>Eutardigrada</taxon>
        <taxon>Parachela</taxon>
        <taxon>Hypsibioidea</taxon>
        <taxon>Hypsibiidae</taxon>
        <taxon>Hypsibius</taxon>
    </lineage>
</organism>
<dbReference type="InterPro" id="IPR036188">
    <property type="entry name" value="FAD/NAD-bd_sf"/>
</dbReference>
<dbReference type="Pfam" id="PF13450">
    <property type="entry name" value="NAD_binding_8"/>
    <property type="match status" value="1"/>
</dbReference>
<dbReference type="PANTHER" id="PTHR23357">
    <property type="entry name" value="RENALASE"/>
    <property type="match status" value="1"/>
</dbReference>
<gene>
    <name evidence="2" type="ORF">BV898_03444</name>
</gene>
<dbReference type="InterPro" id="IPR002937">
    <property type="entry name" value="Amino_oxidase"/>
</dbReference>
<evidence type="ECO:0000313" key="3">
    <source>
        <dbReference type="Proteomes" id="UP000192578"/>
    </source>
</evidence>
<dbReference type="Proteomes" id="UP000192578">
    <property type="component" value="Unassembled WGS sequence"/>
</dbReference>
<reference evidence="3" key="1">
    <citation type="submission" date="2017-01" db="EMBL/GenBank/DDBJ databases">
        <title>Comparative genomics of anhydrobiosis in the tardigrade Hypsibius dujardini.</title>
        <authorList>
            <person name="Yoshida Y."/>
            <person name="Koutsovoulos G."/>
            <person name="Laetsch D."/>
            <person name="Stevens L."/>
            <person name="Kumar S."/>
            <person name="Horikawa D."/>
            <person name="Ishino K."/>
            <person name="Komine S."/>
            <person name="Tomita M."/>
            <person name="Blaxter M."/>
            <person name="Arakawa K."/>
        </authorList>
    </citation>
    <scope>NUCLEOTIDE SEQUENCE [LARGE SCALE GENOMIC DNA]</scope>
    <source>
        <strain evidence="3">Z151</strain>
    </source>
</reference>
<dbReference type="EMBL" id="MTYJ01000016">
    <property type="protein sequence ID" value="OQV22619.1"/>
    <property type="molecule type" value="Genomic_DNA"/>
</dbReference>
<feature type="domain" description="Amine oxidase" evidence="1">
    <location>
        <begin position="109"/>
        <end position="350"/>
    </location>
</feature>
<accession>A0A1W0X531</accession>
<name>A0A1W0X531_HYPEX</name>
<dbReference type="SUPFAM" id="SSF51905">
    <property type="entry name" value="FAD/NAD(P)-binding domain"/>
    <property type="match status" value="1"/>
</dbReference>
<dbReference type="GO" id="GO:0005576">
    <property type="term" value="C:extracellular region"/>
    <property type="evidence" value="ECO:0007669"/>
    <property type="project" value="TreeGrafter"/>
</dbReference>
<proteinExistence type="predicted"/>
<dbReference type="Gene3D" id="3.50.50.60">
    <property type="entry name" value="FAD/NAD(P)-binding domain"/>
    <property type="match status" value="1"/>
</dbReference>
<dbReference type="OrthoDB" id="2161133at2759"/>
<keyword evidence="3" id="KW-1185">Reference proteome</keyword>
<comment type="caution">
    <text evidence="2">The sequence shown here is derived from an EMBL/GenBank/DDBJ whole genome shotgun (WGS) entry which is preliminary data.</text>
</comment>
<dbReference type="InterPro" id="IPR040174">
    <property type="entry name" value="RNLS"/>
</dbReference>
<dbReference type="PANTHER" id="PTHR23357:SF1">
    <property type="entry name" value="RENALASE"/>
    <property type="match status" value="1"/>
</dbReference>
<dbReference type="GO" id="GO:0016651">
    <property type="term" value="F:oxidoreductase activity, acting on NAD(P)H"/>
    <property type="evidence" value="ECO:0007669"/>
    <property type="project" value="InterPro"/>
</dbReference>